<evidence type="ECO:0000313" key="2">
    <source>
        <dbReference type="Proteomes" id="UP001056120"/>
    </source>
</evidence>
<dbReference type="EMBL" id="CM042035">
    <property type="protein sequence ID" value="KAI3754336.1"/>
    <property type="molecule type" value="Genomic_DNA"/>
</dbReference>
<reference evidence="2" key="1">
    <citation type="journal article" date="2022" name="Mol. Ecol. Resour.">
        <title>The genomes of chicory, endive, great burdock and yacon provide insights into Asteraceae palaeo-polyploidization history and plant inulin production.</title>
        <authorList>
            <person name="Fan W."/>
            <person name="Wang S."/>
            <person name="Wang H."/>
            <person name="Wang A."/>
            <person name="Jiang F."/>
            <person name="Liu H."/>
            <person name="Zhao H."/>
            <person name="Xu D."/>
            <person name="Zhang Y."/>
        </authorList>
    </citation>
    <scope>NUCLEOTIDE SEQUENCE [LARGE SCALE GENOMIC DNA]</scope>
    <source>
        <strain evidence="2">cv. Yunnan</strain>
    </source>
</reference>
<keyword evidence="2" id="KW-1185">Reference proteome</keyword>
<dbReference type="Proteomes" id="UP001056120">
    <property type="component" value="Linkage Group LG18"/>
</dbReference>
<sequence>MGVFTKDYRSCGFGKGAMLLYGGLVNGLSSVYKKATIEDVNQYVAIMAGEGRQLDDIIDPNLRTQMHPQSLSIFSTTAYDCLKEQLNDERELDMFKIKERLEEAFDIQLEHENTVSVINIYMKLNKQC</sequence>
<gene>
    <name evidence="1" type="ORF">L1987_54118</name>
</gene>
<evidence type="ECO:0000313" key="1">
    <source>
        <dbReference type="EMBL" id="KAI3754336.1"/>
    </source>
</evidence>
<organism evidence="1 2">
    <name type="scientific">Smallanthus sonchifolius</name>
    <dbReference type="NCBI Taxonomy" id="185202"/>
    <lineage>
        <taxon>Eukaryota</taxon>
        <taxon>Viridiplantae</taxon>
        <taxon>Streptophyta</taxon>
        <taxon>Embryophyta</taxon>
        <taxon>Tracheophyta</taxon>
        <taxon>Spermatophyta</taxon>
        <taxon>Magnoliopsida</taxon>
        <taxon>eudicotyledons</taxon>
        <taxon>Gunneridae</taxon>
        <taxon>Pentapetalae</taxon>
        <taxon>asterids</taxon>
        <taxon>campanulids</taxon>
        <taxon>Asterales</taxon>
        <taxon>Asteraceae</taxon>
        <taxon>Asteroideae</taxon>
        <taxon>Heliantheae alliance</taxon>
        <taxon>Millerieae</taxon>
        <taxon>Smallanthus</taxon>
    </lineage>
</organism>
<accession>A0ACB9E6D1</accession>
<name>A0ACB9E6D1_9ASTR</name>
<comment type="caution">
    <text evidence="1">The sequence shown here is derived from an EMBL/GenBank/DDBJ whole genome shotgun (WGS) entry which is preliminary data.</text>
</comment>
<protein>
    <submittedName>
        <fullName evidence="1">Uncharacterized protein</fullName>
    </submittedName>
</protein>
<proteinExistence type="predicted"/>
<reference evidence="1 2" key="2">
    <citation type="journal article" date="2022" name="Mol. Ecol. Resour.">
        <title>The genomes of chicory, endive, great burdock and yacon provide insights into Asteraceae paleo-polyploidization history and plant inulin production.</title>
        <authorList>
            <person name="Fan W."/>
            <person name="Wang S."/>
            <person name="Wang H."/>
            <person name="Wang A."/>
            <person name="Jiang F."/>
            <person name="Liu H."/>
            <person name="Zhao H."/>
            <person name="Xu D."/>
            <person name="Zhang Y."/>
        </authorList>
    </citation>
    <scope>NUCLEOTIDE SEQUENCE [LARGE SCALE GENOMIC DNA]</scope>
    <source>
        <strain evidence="2">cv. Yunnan</strain>
        <tissue evidence="1">Leaves</tissue>
    </source>
</reference>